<name>A0A7S4A411_9STRA</name>
<sequence>MAAEVSWWTRAKKDTEDRPHLTSLADLDQPNGGGSTRRPEGDANGATPKRVTFVDDDESALRAAQHPSVAEFVDDALSSSPARDDGAEESKAPGFVPSEAPYVTAEQELYRRALDESARLERREEERDRRRTSGCLSNPVGWCLDATSPL</sequence>
<proteinExistence type="predicted"/>
<feature type="region of interest" description="Disordered" evidence="1">
    <location>
        <begin position="1"/>
        <end position="50"/>
    </location>
</feature>
<evidence type="ECO:0000313" key="2">
    <source>
        <dbReference type="EMBL" id="CAE0702927.1"/>
    </source>
</evidence>
<protein>
    <submittedName>
        <fullName evidence="2">Uncharacterized protein</fullName>
    </submittedName>
</protein>
<gene>
    <name evidence="2" type="ORF">PCAL00307_LOCUS18374</name>
</gene>
<dbReference type="EMBL" id="HBIW01021311">
    <property type="protein sequence ID" value="CAE0702927.1"/>
    <property type="molecule type" value="Transcribed_RNA"/>
</dbReference>
<organism evidence="2">
    <name type="scientific">Pelagomonas calceolata</name>
    <dbReference type="NCBI Taxonomy" id="35677"/>
    <lineage>
        <taxon>Eukaryota</taxon>
        <taxon>Sar</taxon>
        <taxon>Stramenopiles</taxon>
        <taxon>Ochrophyta</taxon>
        <taxon>Pelagophyceae</taxon>
        <taxon>Pelagomonadales</taxon>
        <taxon>Pelagomonadaceae</taxon>
        <taxon>Pelagomonas</taxon>
    </lineage>
</organism>
<feature type="compositionally biased region" description="Basic and acidic residues" evidence="1">
    <location>
        <begin position="82"/>
        <end position="91"/>
    </location>
</feature>
<feature type="compositionally biased region" description="Basic and acidic residues" evidence="1">
    <location>
        <begin position="116"/>
        <end position="131"/>
    </location>
</feature>
<feature type="region of interest" description="Disordered" evidence="1">
    <location>
        <begin position="72"/>
        <end position="103"/>
    </location>
</feature>
<feature type="compositionally biased region" description="Basic and acidic residues" evidence="1">
    <location>
        <begin position="11"/>
        <end position="20"/>
    </location>
</feature>
<dbReference type="AlphaFoldDB" id="A0A7S4A411"/>
<reference evidence="2" key="1">
    <citation type="submission" date="2021-01" db="EMBL/GenBank/DDBJ databases">
        <authorList>
            <person name="Corre E."/>
            <person name="Pelletier E."/>
            <person name="Niang G."/>
            <person name="Scheremetjew M."/>
            <person name="Finn R."/>
            <person name="Kale V."/>
            <person name="Holt S."/>
            <person name="Cochrane G."/>
            <person name="Meng A."/>
            <person name="Brown T."/>
            <person name="Cohen L."/>
        </authorList>
    </citation>
    <scope>NUCLEOTIDE SEQUENCE</scope>
    <source>
        <strain evidence="2">CCMP1756</strain>
    </source>
</reference>
<evidence type="ECO:0000256" key="1">
    <source>
        <dbReference type="SAM" id="MobiDB-lite"/>
    </source>
</evidence>
<accession>A0A7S4A411</accession>
<feature type="region of interest" description="Disordered" evidence="1">
    <location>
        <begin position="116"/>
        <end position="150"/>
    </location>
</feature>